<dbReference type="OrthoDB" id="5992629at2"/>
<dbReference type="RefSeq" id="WP_104536903.1">
    <property type="nucleotide sequence ID" value="NZ_FLTX01000042.1"/>
</dbReference>
<reference evidence="1 4" key="2">
    <citation type="submission" date="2016-08" db="EMBL/GenBank/DDBJ databases">
        <title>Evolution of the type three secretion system and type three effector repertoires in Xanthomonas.</title>
        <authorList>
            <person name="Merda D."/>
            <person name="Briand M."/>
            <person name="Bosis E."/>
            <person name="Rousseau C."/>
            <person name="Portier P."/>
            <person name="Jacques M.-A."/>
            <person name="Fischer-Le Saux M."/>
        </authorList>
    </citation>
    <scope>NUCLEOTIDE SEQUENCE [LARGE SCALE GENOMIC DNA]</scope>
    <source>
        <strain evidence="1 4">CFBP1976</strain>
    </source>
</reference>
<dbReference type="EMBL" id="MDCE01000018">
    <property type="protein sequence ID" value="PPV06192.1"/>
    <property type="molecule type" value="Genomic_DNA"/>
</dbReference>
<dbReference type="Proteomes" id="UP000092503">
    <property type="component" value="Unassembled WGS sequence"/>
</dbReference>
<dbReference type="EMBL" id="FLTX01000042">
    <property type="protein sequence ID" value="SBV52037.1"/>
    <property type="molecule type" value="Genomic_DNA"/>
</dbReference>
<proteinExistence type="predicted"/>
<name>A0A1C3NNR9_9XANT</name>
<evidence type="ECO:0000313" key="1">
    <source>
        <dbReference type="EMBL" id="PPV06192.1"/>
    </source>
</evidence>
<reference evidence="2 3" key="1">
    <citation type="submission" date="2016-06" db="EMBL/GenBank/DDBJ databases">
        <authorList>
            <person name="Kjaerup R.B."/>
            <person name="Dalgaard T.S."/>
            <person name="Juul-Madsen H.R."/>
        </authorList>
    </citation>
    <scope>NUCLEOTIDE SEQUENCE [LARGE SCALE GENOMIC DNA]</scope>
    <source>
        <strain evidence="2">LMG947</strain>
    </source>
</reference>
<sequence length="436" mass="47208">MRNKFHRAWSSPKVARHIKRVVFFIPLAFPLALLYSLHAQARVMEPGPRFALPTACTAIRPATAGRFISFNAGPWERLATDHAVTIGDGQHVSIAVCNERNVSVENASMTASLLPCLVHGIGQSADVRLFVLHSGNVHASGVLDITDDTTVQTPMSLVTGPVGKNAYLRIAIEDSANILPSKLGAEVRIGRTGQRPRSRNSVMDIHSFDPSMTPAIALRRSANVLSDQGALKIDRAYSPSASLVSSMRSGTAGVHPDQAANVDAGRIKIRQGMLLSSIVATPSLEHANVRVTMRRSGNLHAHEALVIDHAELIDEPVDAVRIRDSKVKVRLRDSGNVRVDGCVRIDEGELVDETLDAPYISKSKLALDLKNVANVTARMLKIQQGELIDEMIDSDDIEASSIRLRAREIGNVVLSGNRMAAVRSHSTPDPIDNCTP</sequence>
<organism evidence="2 3">
    <name type="scientific">Xanthomonas bromi</name>
    <dbReference type="NCBI Taxonomy" id="56449"/>
    <lineage>
        <taxon>Bacteria</taxon>
        <taxon>Pseudomonadati</taxon>
        <taxon>Pseudomonadota</taxon>
        <taxon>Gammaproteobacteria</taxon>
        <taxon>Lysobacterales</taxon>
        <taxon>Lysobacteraceae</taxon>
        <taxon>Xanthomonas</taxon>
    </lineage>
</organism>
<dbReference type="AlphaFoldDB" id="A0A1C3NNR9"/>
<accession>A0A1C3NNR9</accession>
<dbReference type="Proteomes" id="UP000239710">
    <property type="component" value="Unassembled WGS sequence"/>
</dbReference>
<gene>
    <name evidence="2" type="ORF">XBLMG947_2827</name>
    <name evidence="1" type="ORF">XbrCFBP1976_13405</name>
</gene>
<evidence type="ECO:0000313" key="2">
    <source>
        <dbReference type="EMBL" id="SBV52037.1"/>
    </source>
</evidence>
<protein>
    <submittedName>
        <fullName evidence="2">Putative membrane protein</fullName>
    </submittedName>
</protein>
<evidence type="ECO:0000313" key="3">
    <source>
        <dbReference type="Proteomes" id="UP000092503"/>
    </source>
</evidence>
<evidence type="ECO:0000313" key="4">
    <source>
        <dbReference type="Proteomes" id="UP000239710"/>
    </source>
</evidence>
<keyword evidence="4" id="KW-1185">Reference proteome</keyword>